<dbReference type="Gene3D" id="3.30.460.10">
    <property type="entry name" value="Beta Polymerase, domain 2"/>
    <property type="match status" value="1"/>
</dbReference>
<dbReference type="FunFam" id="1.10.1410.10:FF:000003">
    <property type="entry name" value="non-canonical poly(A) RNA polymerase PAPD7"/>
    <property type="match status" value="1"/>
</dbReference>
<evidence type="ECO:0000256" key="8">
    <source>
        <dbReference type="SAM" id="MobiDB-lite"/>
    </source>
</evidence>
<dbReference type="GO" id="GO:0071035">
    <property type="term" value="P:nuclear polyadenylation-dependent rRNA catabolic process"/>
    <property type="evidence" value="ECO:0007669"/>
    <property type="project" value="UniProtKB-ARBA"/>
</dbReference>
<dbReference type="GO" id="GO:0071038">
    <property type="term" value="P:TRAMP-dependent tRNA surveillance pathway"/>
    <property type="evidence" value="ECO:0007669"/>
    <property type="project" value="UniProtKB-ARBA"/>
</dbReference>
<evidence type="ECO:0000256" key="7">
    <source>
        <dbReference type="ARBA" id="ARBA00048830"/>
    </source>
</evidence>
<dbReference type="GO" id="GO:0034475">
    <property type="term" value="P:U4 snRNA 3'-end processing"/>
    <property type="evidence" value="ECO:0007669"/>
    <property type="project" value="UniProtKB-ARBA"/>
</dbReference>
<dbReference type="GO" id="GO:0046872">
    <property type="term" value="F:metal ion binding"/>
    <property type="evidence" value="ECO:0007669"/>
    <property type="project" value="UniProtKB-KW"/>
</dbReference>
<feature type="domain" description="PAP-associated" evidence="9">
    <location>
        <begin position="270"/>
        <end position="331"/>
    </location>
</feature>
<evidence type="ECO:0000313" key="11">
    <source>
        <dbReference type="EMBL" id="ODQ81430.1"/>
    </source>
</evidence>
<dbReference type="GO" id="GO:0071051">
    <property type="term" value="P:poly(A)-dependent snoRNA 3'-end processing"/>
    <property type="evidence" value="ECO:0007669"/>
    <property type="project" value="UniProtKB-ARBA"/>
</dbReference>
<keyword evidence="12" id="KW-1185">Reference proteome</keyword>
<dbReference type="Proteomes" id="UP000094336">
    <property type="component" value="Unassembled WGS sequence"/>
</dbReference>
<dbReference type="GO" id="GO:0071044">
    <property type="term" value="P:histone mRNA catabolic process"/>
    <property type="evidence" value="ECO:0007669"/>
    <property type="project" value="UniProtKB-ARBA"/>
</dbReference>
<organism evidence="11 12">
    <name type="scientific">Babjeviella inositovora NRRL Y-12698</name>
    <dbReference type="NCBI Taxonomy" id="984486"/>
    <lineage>
        <taxon>Eukaryota</taxon>
        <taxon>Fungi</taxon>
        <taxon>Dikarya</taxon>
        <taxon>Ascomycota</taxon>
        <taxon>Saccharomycotina</taxon>
        <taxon>Pichiomycetes</taxon>
        <taxon>Serinales incertae sedis</taxon>
        <taxon>Babjeviella</taxon>
    </lineage>
</organism>
<comment type="catalytic activity">
    <reaction evidence="7">
        <text>RNA(n) + ATP = RNA(n)-3'-adenine ribonucleotide + diphosphate</text>
        <dbReference type="Rhea" id="RHEA:11332"/>
        <dbReference type="Rhea" id="RHEA-COMP:14527"/>
        <dbReference type="Rhea" id="RHEA-COMP:17347"/>
        <dbReference type="ChEBI" id="CHEBI:30616"/>
        <dbReference type="ChEBI" id="CHEBI:33019"/>
        <dbReference type="ChEBI" id="CHEBI:140395"/>
        <dbReference type="ChEBI" id="CHEBI:173115"/>
        <dbReference type="EC" id="2.7.7.19"/>
    </reaction>
</comment>
<evidence type="ECO:0000256" key="3">
    <source>
        <dbReference type="ARBA" id="ARBA00012388"/>
    </source>
</evidence>
<dbReference type="GO" id="GO:1990817">
    <property type="term" value="F:poly(A) RNA polymerase activity"/>
    <property type="evidence" value="ECO:0007669"/>
    <property type="project" value="UniProtKB-EC"/>
</dbReference>
<dbReference type="InterPro" id="IPR045862">
    <property type="entry name" value="Trf4-like"/>
</dbReference>
<dbReference type="EMBL" id="KV454427">
    <property type="protein sequence ID" value="ODQ81430.1"/>
    <property type="molecule type" value="Genomic_DNA"/>
</dbReference>
<accession>A0A1E3QUT3</accession>
<evidence type="ECO:0000256" key="1">
    <source>
        <dbReference type="ARBA" id="ARBA00001936"/>
    </source>
</evidence>
<dbReference type="OrthoDB" id="273917at2759"/>
<keyword evidence="4" id="KW-0808">Transferase</keyword>
<dbReference type="AlphaFoldDB" id="A0A1E3QUT3"/>
<protein>
    <recommendedName>
        <fullName evidence="3">polynucleotide adenylyltransferase</fullName>
        <ecNumber evidence="3">2.7.7.19</ecNumber>
    </recommendedName>
</protein>
<dbReference type="GO" id="GO:0071036">
    <property type="term" value="P:nuclear polyadenylation-dependent snoRNA catabolic process"/>
    <property type="evidence" value="ECO:0007669"/>
    <property type="project" value="UniProtKB-ARBA"/>
</dbReference>
<dbReference type="GeneID" id="30149095"/>
<reference evidence="12" key="1">
    <citation type="submission" date="2016-05" db="EMBL/GenBank/DDBJ databases">
        <title>Comparative genomics of biotechnologically important yeasts.</title>
        <authorList>
            <consortium name="DOE Joint Genome Institute"/>
            <person name="Riley R."/>
            <person name="Haridas S."/>
            <person name="Wolfe K.H."/>
            <person name="Lopes M.R."/>
            <person name="Hittinger C.T."/>
            <person name="Goker M."/>
            <person name="Salamov A."/>
            <person name="Wisecaver J."/>
            <person name="Long T.M."/>
            <person name="Aerts A.L."/>
            <person name="Barry K."/>
            <person name="Choi C."/>
            <person name="Clum A."/>
            <person name="Coughlan A.Y."/>
            <person name="Deshpande S."/>
            <person name="Douglass A.P."/>
            <person name="Hanson S.J."/>
            <person name="Klenk H.-P."/>
            <person name="Labutti K."/>
            <person name="Lapidus A."/>
            <person name="Lindquist E."/>
            <person name="Lipzen A."/>
            <person name="Meier-Kolthoff J.P."/>
            <person name="Ohm R.A."/>
            <person name="Otillar R.P."/>
            <person name="Pangilinan J."/>
            <person name="Peng Y."/>
            <person name="Rokas A."/>
            <person name="Rosa C.A."/>
            <person name="Scheuner C."/>
            <person name="Sibirny A.A."/>
            <person name="Slot J.C."/>
            <person name="Stielow J.B."/>
            <person name="Sun H."/>
            <person name="Kurtzman C.P."/>
            <person name="Blackwell M."/>
            <person name="Grigoriev I.V."/>
            <person name="Jeffries T.W."/>
        </authorList>
    </citation>
    <scope>NUCLEOTIDE SEQUENCE [LARGE SCALE GENOMIC DNA]</scope>
    <source>
        <strain evidence="12">NRRL Y-12698</strain>
    </source>
</reference>
<keyword evidence="5" id="KW-0479">Metal-binding</keyword>
<dbReference type="GO" id="GO:0071037">
    <property type="term" value="P:nuclear polyadenylation-dependent snRNA catabolic process"/>
    <property type="evidence" value="ECO:0007669"/>
    <property type="project" value="UniProtKB-ARBA"/>
</dbReference>
<evidence type="ECO:0000313" key="12">
    <source>
        <dbReference type="Proteomes" id="UP000094336"/>
    </source>
</evidence>
<dbReference type="CDD" id="cd05402">
    <property type="entry name" value="NT_PAP_TUTase"/>
    <property type="match status" value="1"/>
</dbReference>
<evidence type="ECO:0000259" key="10">
    <source>
        <dbReference type="Pfam" id="PF22600"/>
    </source>
</evidence>
<dbReference type="SUPFAM" id="SSF81631">
    <property type="entry name" value="PAP/OAS1 substrate-binding domain"/>
    <property type="match status" value="1"/>
</dbReference>
<dbReference type="RefSeq" id="XP_018986758.1">
    <property type="nucleotide sequence ID" value="XM_019131242.1"/>
</dbReference>
<dbReference type="FunFam" id="3.30.460.10:FF:000006">
    <property type="entry name" value="non-canonical poly(A) RNA polymerase PAPD5"/>
    <property type="match status" value="1"/>
</dbReference>
<dbReference type="PANTHER" id="PTHR23092:SF15">
    <property type="entry name" value="INACTIVE NON-CANONICAL POLY(A) RNA POLYMERASE PROTEIN TRF4-2-RELATED"/>
    <property type="match status" value="1"/>
</dbReference>
<dbReference type="GO" id="GO:0043634">
    <property type="term" value="P:polyadenylation-dependent ncRNA catabolic process"/>
    <property type="evidence" value="ECO:0007669"/>
    <property type="project" value="TreeGrafter"/>
</dbReference>
<dbReference type="InterPro" id="IPR043519">
    <property type="entry name" value="NT_sf"/>
</dbReference>
<feature type="non-terminal residue" evidence="11">
    <location>
        <position position="1"/>
    </location>
</feature>
<dbReference type="InterPro" id="IPR002058">
    <property type="entry name" value="PAP_assoc"/>
</dbReference>
<dbReference type="GO" id="GO:0005730">
    <property type="term" value="C:nucleolus"/>
    <property type="evidence" value="ECO:0007669"/>
    <property type="project" value="TreeGrafter"/>
</dbReference>
<dbReference type="STRING" id="984486.A0A1E3QUT3"/>
<feature type="domain" description="Poly(A) RNA polymerase mitochondrial-like central palm" evidence="10">
    <location>
        <begin position="77"/>
        <end position="207"/>
    </location>
</feature>
<dbReference type="EC" id="2.7.7.19" evidence="3"/>
<dbReference type="Pfam" id="PF22600">
    <property type="entry name" value="MTPAP-like_central"/>
    <property type="match status" value="1"/>
</dbReference>
<comment type="cofactor">
    <cofactor evidence="1">
        <name>Mn(2+)</name>
        <dbReference type="ChEBI" id="CHEBI:29035"/>
    </cofactor>
</comment>
<feature type="non-terminal residue" evidence="11">
    <location>
        <position position="443"/>
    </location>
</feature>
<feature type="compositionally biased region" description="Acidic residues" evidence="8">
    <location>
        <begin position="1"/>
        <end position="21"/>
    </location>
</feature>
<evidence type="ECO:0000259" key="9">
    <source>
        <dbReference type="Pfam" id="PF03828"/>
    </source>
</evidence>
<sequence>NAMADQEDYIGFDFSSSEDETANDRYNEGEDEYNSEAYLSNDEGSALPNAQRPRVNDLYPWVKNHDHSAEQEISDWLTMEIMDFIAYISPLAAEIKSRNDAVRRLRDAITGLWPDCEVQVFGSYATDLYLPGSDIDMVITSASGMQFDNRQCLFQLSSFLRNQRLGVQVEPIAKAKVPIIKFVEPISNIHIDVSFERTNGLTAATQIRKWLDTTPGLRELVLVVKQFLSSRKLNNVHVGGLGGYSTICLVYAYLRLHPRLSTQHIDPLQNLGCLLIEFFELYGNNFGYDNLIVAVDDMQGPRYLNRRYHPDLAAGRNPFSLVIQDPSDPSNNISRGSFNLRDLKKSFTGAYELLCSRCYELKGASYKERLGQSILGNVIKYRGTQRDFNDDRHIVVNEAIDNQAPEKKSIVTGKKFSRKMTQQEEIYFSDMTISSDEGKYASD</sequence>
<gene>
    <name evidence="11" type="ORF">BABINDRAFT_20289</name>
</gene>
<evidence type="ECO:0000256" key="6">
    <source>
        <dbReference type="ARBA" id="ARBA00022842"/>
    </source>
</evidence>
<dbReference type="GO" id="GO:0071042">
    <property type="term" value="P:nuclear polyadenylation-dependent mRNA catabolic process"/>
    <property type="evidence" value="ECO:0007669"/>
    <property type="project" value="UniProtKB-ARBA"/>
</dbReference>
<comment type="similarity">
    <text evidence="2">Belongs to the DNA polymerase type-B-like family.</text>
</comment>
<evidence type="ECO:0000256" key="4">
    <source>
        <dbReference type="ARBA" id="ARBA00022679"/>
    </source>
</evidence>
<dbReference type="SUPFAM" id="SSF81301">
    <property type="entry name" value="Nucleotidyltransferase"/>
    <property type="match status" value="1"/>
</dbReference>
<dbReference type="PANTHER" id="PTHR23092">
    <property type="entry name" value="POLY(A) RNA POLYMERASE"/>
    <property type="match status" value="1"/>
</dbReference>
<evidence type="ECO:0000256" key="2">
    <source>
        <dbReference type="ARBA" id="ARBA00008593"/>
    </source>
</evidence>
<dbReference type="Gene3D" id="1.10.1410.10">
    <property type="match status" value="1"/>
</dbReference>
<name>A0A1E3QUT3_9ASCO</name>
<evidence type="ECO:0000256" key="5">
    <source>
        <dbReference type="ARBA" id="ARBA00022723"/>
    </source>
</evidence>
<dbReference type="InterPro" id="IPR054708">
    <property type="entry name" value="MTPAP-like_central"/>
</dbReference>
<dbReference type="Pfam" id="PF03828">
    <property type="entry name" value="PAP_assoc"/>
    <property type="match status" value="1"/>
</dbReference>
<dbReference type="GO" id="GO:0003729">
    <property type="term" value="F:mRNA binding"/>
    <property type="evidence" value="ECO:0007669"/>
    <property type="project" value="TreeGrafter"/>
</dbReference>
<keyword evidence="6" id="KW-0460">Magnesium</keyword>
<dbReference type="GO" id="GO:0031499">
    <property type="term" value="C:TRAMP complex"/>
    <property type="evidence" value="ECO:0007669"/>
    <property type="project" value="TreeGrafter"/>
</dbReference>
<feature type="region of interest" description="Disordered" evidence="8">
    <location>
        <begin position="1"/>
        <end position="51"/>
    </location>
</feature>
<dbReference type="GO" id="GO:0071039">
    <property type="term" value="P:nuclear polyadenylation-dependent CUT catabolic process"/>
    <property type="evidence" value="ECO:0007669"/>
    <property type="project" value="UniProtKB-ARBA"/>
</dbReference>
<proteinExistence type="inferred from homology"/>